<protein>
    <submittedName>
        <fullName evidence="1">Uncharacterized protein</fullName>
    </submittedName>
</protein>
<evidence type="ECO:0000313" key="2">
    <source>
        <dbReference type="Proteomes" id="UP000767291"/>
    </source>
</evidence>
<gene>
    <name evidence="1" type="ORF">J2Z43_002610</name>
</gene>
<sequence>MDIFDEKGIKPMLIAEHKEAFDSDDYIFLSKL</sequence>
<dbReference type="EMBL" id="JAGGJX010000007">
    <property type="protein sequence ID" value="MBP1856162.1"/>
    <property type="molecule type" value="Genomic_DNA"/>
</dbReference>
<keyword evidence="2" id="KW-1185">Reference proteome</keyword>
<evidence type="ECO:0000313" key="1">
    <source>
        <dbReference type="EMBL" id="MBP1856162.1"/>
    </source>
</evidence>
<accession>A0ABS4EDY5</accession>
<proteinExistence type="predicted"/>
<dbReference type="Proteomes" id="UP000767291">
    <property type="component" value="Unassembled WGS sequence"/>
</dbReference>
<reference evidence="1 2" key="1">
    <citation type="submission" date="2021-03" db="EMBL/GenBank/DDBJ databases">
        <title>Genomic Encyclopedia of Type Strains, Phase IV (KMG-IV): sequencing the most valuable type-strain genomes for metagenomic binning, comparative biology and taxonomic classification.</title>
        <authorList>
            <person name="Goeker M."/>
        </authorList>
    </citation>
    <scope>NUCLEOTIDE SEQUENCE [LARGE SCALE GENOMIC DNA]</scope>
    <source>
        <strain evidence="1 2">DSM 1289</strain>
    </source>
</reference>
<name>A0ABS4EDY5_9FIRM</name>
<organism evidence="1 2">
    <name type="scientific">Metaclostridioides mangenotii</name>
    <dbReference type="NCBI Taxonomy" id="1540"/>
    <lineage>
        <taxon>Bacteria</taxon>
        <taxon>Bacillati</taxon>
        <taxon>Bacillota</taxon>
        <taxon>Clostridia</taxon>
        <taxon>Peptostreptococcales</taxon>
        <taxon>Peptostreptococcaceae</taxon>
        <taxon>Metaclostridioides</taxon>
    </lineage>
</organism>
<comment type="caution">
    <text evidence="1">The sequence shown here is derived from an EMBL/GenBank/DDBJ whole genome shotgun (WGS) entry which is preliminary data.</text>
</comment>